<gene>
    <name evidence="1" type="ORF">ABWK59_01135</name>
</gene>
<dbReference type="AlphaFoldDB" id="A0AAU8JR64"/>
<protein>
    <submittedName>
        <fullName evidence="1">Uncharacterized protein</fullName>
    </submittedName>
</protein>
<organism evidence="1">
    <name type="scientific">Kitasatospora camelliae</name>
    <dbReference type="NCBI Taxonomy" id="3156397"/>
    <lineage>
        <taxon>Bacteria</taxon>
        <taxon>Bacillati</taxon>
        <taxon>Actinomycetota</taxon>
        <taxon>Actinomycetes</taxon>
        <taxon>Kitasatosporales</taxon>
        <taxon>Streptomycetaceae</taxon>
        <taxon>Kitasatospora</taxon>
    </lineage>
</organism>
<dbReference type="KEGG" id="kcm:ABWK59_01135"/>
<dbReference type="EMBL" id="CP159872">
    <property type="protein sequence ID" value="XCM77642.1"/>
    <property type="molecule type" value="Genomic_DNA"/>
</dbReference>
<dbReference type="RefSeq" id="WP_354637314.1">
    <property type="nucleotide sequence ID" value="NZ_CP159872.1"/>
</dbReference>
<proteinExistence type="predicted"/>
<name>A0AAU8JR64_9ACTN</name>
<reference evidence="1" key="1">
    <citation type="submission" date="2024-06" db="EMBL/GenBank/DDBJ databases">
        <title>The genome sequences of Kitasatospora sp. strain HUAS MG31.</title>
        <authorList>
            <person name="Mo P."/>
        </authorList>
    </citation>
    <scope>NUCLEOTIDE SEQUENCE</scope>
    <source>
        <strain evidence="1">HUAS MG31</strain>
    </source>
</reference>
<accession>A0AAU8JR64</accession>
<evidence type="ECO:0000313" key="1">
    <source>
        <dbReference type="EMBL" id="XCM77642.1"/>
    </source>
</evidence>
<sequence length="45" mass="4804">MADALEPTNDETVLPLQELGVNEDENEVEAHASSVSLAACAMEPY</sequence>